<organism evidence="4 5">
    <name type="scientific">Polysphondylium violaceum</name>
    <dbReference type="NCBI Taxonomy" id="133409"/>
    <lineage>
        <taxon>Eukaryota</taxon>
        <taxon>Amoebozoa</taxon>
        <taxon>Evosea</taxon>
        <taxon>Eumycetozoa</taxon>
        <taxon>Dictyostelia</taxon>
        <taxon>Dictyosteliales</taxon>
        <taxon>Dictyosteliaceae</taxon>
        <taxon>Polysphondylium</taxon>
    </lineage>
</organism>
<evidence type="ECO:0000313" key="4">
    <source>
        <dbReference type="EMBL" id="KAF2070607.1"/>
    </source>
</evidence>
<dbReference type="InterPro" id="IPR057709">
    <property type="entry name" value="DUF7949"/>
</dbReference>
<evidence type="ECO:0008006" key="6">
    <source>
        <dbReference type="Google" id="ProtNLM"/>
    </source>
</evidence>
<evidence type="ECO:0000259" key="3">
    <source>
        <dbReference type="Pfam" id="PF25820"/>
    </source>
</evidence>
<dbReference type="Pfam" id="PF22933">
    <property type="entry name" value="ComC_SSD"/>
    <property type="match status" value="1"/>
</dbReference>
<feature type="domain" description="ComC supersandwich" evidence="1">
    <location>
        <begin position="404"/>
        <end position="619"/>
    </location>
</feature>
<reference evidence="4" key="1">
    <citation type="submission" date="2020-01" db="EMBL/GenBank/DDBJ databases">
        <title>Development of genomics and gene disruption for Polysphondylium violaceum indicates a role for the polyketide synthase stlB in stalk morphogenesis.</title>
        <authorList>
            <person name="Narita B."/>
            <person name="Kawabe Y."/>
            <person name="Kin K."/>
            <person name="Saito T."/>
            <person name="Gibbs R."/>
            <person name="Kuspa A."/>
            <person name="Muzny D."/>
            <person name="Queller D."/>
            <person name="Richards S."/>
            <person name="Strassman J."/>
            <person name="Sucgang R."/>
            <person name="Worley K."/>
            <person name="Schaap P."/>
        </authorList>
    </citation>
    <scope>NUCLEOTIDE SEQUENCE</scope>
    <source>
        <strain evidence="4">QSvi11</strain>
    </source>
</reference>
<comment type="caution">
    <text evidence="4">The sequence shown here is derived from an EMBL/GenBank/DDBJ whole genome shotgun (WGS) entry which is preliminary data.</text>
</comment>
<dbReference type="Pfam" id="PF23033">
    <property type="entry name" value="DUF7034"/>
    <property type="match status" value="1"/>
</dbReference>
<keyword evidence="5" id="KW-1185">Reference proteome</keyword>
<accession>A0A8J4V1N0</accession>
<feature type="domain" description="DUF7949" evidence="3">
    <location>
        <begin position="351"/>
        <end position="383"/>
    </location>
</feature>
<dbReference type="EMBL" id="AJWJ01000469">
    <property type="protein sequence ID" value="KAF2070607.1"/>
    <property type="molecule type" value="Genomic_DNA"/>
</dbReference>
<proteinExistence type="predicted"/>
<protein>
    <recommendedName>
        <fullName evidence="6">EGF-like domain-containing protein</fullName>
    </recommendedName>
</protein>
<dbReference type="Proteomes" id="UP000695562">
    <property type="component" value="Unassembled WGS sequence"/>
</dbReference>
<dbReference type="InterPro" id="IPR054484">
    <property type="entry name" value="ComC_SSD"/>
</dbReference>
<feature type="domain" description="DUF7034" evidence="2">
    <location>
        <begin position="120"/>
        <end position="228"/>
    </location>
</feature>
<dbReference type="PANTHER" id="PTHR31378:SF17">
    <property type="match status" value="1"/>
</dbReference>
<dbReference type="PANTHER" id="PTHR31378">
    <property type="entry name" value="EGF-LIKE DOMAIN-CONTAINING PROTEIN-RELATED-RELATED"/>
    <property type="match status" value="1"/>
</dbReference>
<dbReference type="Pfam" id="PF25820">
    <property type="entry name" value="DUF7949"/>
    <property type="match status" value="1"/>
</dbReference>
<gene>
    <name evidence="4" type="ORF">CYY_008083</name>
</gene>
<name>A0A8J4V1N0_9MYCE</name>
<dbReference type="OrthoDB" id="19767at2759"/>
<evidence type="ECO:0000259" key="2">
    <source>
        <dbReference type="Pfam" id="PF23033"/>
    </source>
</evidence>
<evidence type="ECO:0000259" key="1">
    <source>
        <dbReference type="Pfam" id="PF22933"/>
    </source>
</evidence>
<dbReference type="InterPro" id="IPR055462">
    <property type="entry name" value="DUF7034"/>
</dbReference>
<sequence length="642" mass="71681">MQILLVQIGDVHIQLILSLGISSASIEEAILSKLIDKNSTSSLYSFGLQLSPTINQYILQIVVDSIQYPHSVFYTCKVPPPQLEIELLNPKPIFNPTYLSLSLFLVFKVNNFKESNGPNLQVKDYSYQEITFEFETYDENGILLGSLPTIYLQDKRLDFASQNSELLSWNDTTAQYKCKFKIPFGFGFASNIYVSIFGIVDNQSNFRGYSISQLLESGYPNLITVESTLTFDTSILSTNNLYETGHITIIGKNFESSDKLLIDLKNGTIRTLLNSILNTNSIIIFDSPIELIEKNIITITIQKKDGITHSNSLNVVVEKEPNYDLPLSSSVSSSSLSSSNEPIVTNKPQECKSNCGGISKGECTVNGCVCKSPWIGLDCSSRVIFIDPVINSTIPSTNISIATPDKSYALYYAIISVIGLNELDQNQNIVQSFHFPSWVVNNHSKSQYSKFTNSSYLYTSSISKNNITTNVNVSIDYFNIDTPVNVTFANEILTMSPYSLKYSVNISEYSFASSLNTLQLVLLTSIETNINDDECSSKQFGDTIESNSEYIKMQVNDHSLYGRFIKRVIVDGRVKMVTNSLLDKQYNSVSTQFEQQAYIGINVPYFKKSIQLDPDFSVLIDSKPASDNQEAICGTEKSQSIH</sequence>
<evidence type="ECO:0000313" key="5">
    <source>
        <dbReference type="Proteomes" id="UP000695562"/>
    </source>
</evidence>
<dbReference type="AlphaFoldDB" id="A0A8J4V1N0"/>